<organism evidence="2 3">
    <name type="scientific">Plectosphaerella plurivora</name>
    <dbReference type="NCBI Taxonomy" id="936078"/>
    <lineage>
        <taxon>Eukaryota</taxon>
        <taxon>Fungi</taxon>
        <taxon>Dikarya</taxon>
        <taxon>Ascomycota</taxon>
        <taxon>Pezizomycotina</taxon>
        <taxon>Sordariomycetes</taxon>
        <taxon>Hypocreomycetidae</taxon>
        <taxon>Glomerellales</taxon>
        <taxon>Plectosphaerellaceae</taxon>
        <taxon>Plectosphaerella</taxon>
    </lineage>
</organism>
<comment type="caution">
    <text evidence="2">The sequence shown here is derived from an EMBL/GenBank/DDBJ whole genome shotgun (WGS) entry which is preliminary data.</text>
</comment>
<proteinExistence type="predicted"/>
<dbReference type="SUPFAM" id="SSF158745">
    <property type="entry name" value="LanC-like"/>
    <property type="match status" value="1"/>
</dbReference>
<feature type="binding site" evidence="1">
    <location>
        <position position="284"/>
    </location>
    <ligand>
        <name>Zn(2+)</name>
        <dbReference type="ChEBI" id="CHEBI:29105"/>
    </ligand>
</feature>
<keyword evidence="1" id="KW-0862">Zinc</keyword>
<dbReference type="EMBL" id="JAGSXJ010000037">
    <property type="protein sequence ID" value="KAH6665881.1"/>
    <property type="molecule type" value="Genomic_DNA"/>
</dbReference>
<evidence type="ECO:0000313" key="2">
    <source>
        <dbReference type="EMBL" id="KAH6665881.1"/>
    </source>
</evidence>
<sequence length="410" mass="45300">MEDRHIPNDPDALQTLTHEPEALLRSALQRILNSSPPQSNYTKAQLGGVLRGHTGIAYLFLQVYSSLPRLQIHGYSSLHWAQAYISGQRPGPLALEPGNCGLGSECLSHPAVKACITKDLNDVRIFLSSLPQILAPARQARQSSAEGGMDVDGDTSLDPFPSDLLSGRAGTLYLLRLIRHWVPNSAPLVELFIVHLTERILATDDDGNGNWLFSGKHYLGSAHGDIGIITQLVVTTPPLAPRLASKLESLLDLQLPDGNWPSSLSTDTDDTSPRKPKTELIQWCHGAPGIIVSLLSLRPFFPKLWTKIDSAIEKGRQLTWENGLLRKEPSLCHGILGNSLVFPPGQQREHFLAMATPEKISEMRRKDDGMFQPAAYGKESMVLMGYDPSAAWTWLVCQRKMPRMLLYNDI</sequence>
<dbReference type="GO" id="GO:0046872">
    <property type="term" value="F:metal ion binding"/>
    <property type="evidence" value="ECO:0007669"/>
    <property type="project" value="UniProtKB-KW"/>
</dbReference>
<dbReference type="PANTHER" id="PTHR12736">
    <property type="entry name" value="LANC-LIKE PROTEIN"/>
    <property type="match status" value="1"/>
</dbReference>
<protein>
    <submittedName>
        <fullName evidence="2">Abscisic acid ABA receptor</fullName>
    </submittedName>
</protein>
<feature type="binding site" evidence="1">
    <location>
        <position position="333"/>
    </location>
    <ligand>
        <name>Zn(2+)</name>
        <dbReference type="ChEBI" id="CHEBI:29105"/>
    </ligand>
</feature>
<keyword evidence="3" id="KW-1185">Reference proteome</keyword>
<keyword evidence="1" id="KW-0479">Metal-binding</keyword>
<dbReference type="GO" id="GO:0031179">
    <property type="term" value="P:peptide modification"/>
    <property type="evidence" value="ECO:0007669"/>
    <property type="project" value="InterPro"/>
</dbReference>
<evidence type="ECO:0000313" key="3">
    <source>
        <dbReference type="Proteomes" id="UP000770015"/>
    </source>
</evidence>
<dbReference type="OrthoDB" id="10257263at2759"/>
<gene>
    <name evidence="2" type="ORF">F5X68DRAFT_265702</name>
</gene>
<dbReference type="CDD" id="cd04794">
    <property type="entry name" value="euk_LANCL"/>
    <property type="match status" value="1"/>
</dbReference>
<dbReference type="PRINTS" id="PR01950">
    <property type="entry name" value="LANCSUPER"/>
</dbReference>
<dbReference type="InterPro" id="IPR007822">
    <property type="entry name" value="LANC-like"/>
</dbReference>
<dbReference type="SMART" id="SM01260">
    <property type="entry name" value="LANC_like"/>
    <property type="match status" value="1"/>
</dbReference>
<dbReference type="Proteomes" id="UP000770015">
    <property type="component" value="Unassembled WGS sequence"/>
</dbReference>
<dbReference type="PANTHER" id="PTHR12736:SF7">
    <property type="entry name" value="LANC-LIKE PROTEIN 3"/>
    <property type="match status" value="1"/>
</dbReference>
<keyword evidence="2" id="KW-0675">Receptor</keyword>
<name>A0A9P9A6K2_9PEZI</name>
<dbReference type="GO" id="GO:0005886">
    <property type="term" value="C:plasma membrane"/>
    <property type="evidence" value="ECO:0007669"/>
    <property type="project" value="TreeGrafter"/>
</dbReference>
<feature type="binding site" evidence="1">
    <location>
        <position position="332"/>
    </location>
    <ligand>
        <name>Zn(2+)</name>
        <dbReference type="ChEBI" id="CHEBI:29105"/>
    </ligand>
</feature>
<dbReference type="InterPro" id="IPR012341">
    <property type="entry name" value="6hp_glycosidase-like_sf"/>
</dbReference>
<evidence type="ECO:0000256" key="1">
    <source>
        <dbReference type="PIRSR" id="PIRSR607822-1"/>
    </source>
</evidence>
<dbReference type="GO" id="GO:0005975">
    <property type="term" value="P:carbohydrate metabolic process"/>
    <property type="evidence" value="ECO:0007669"/>
    <property type="project" value="InterPro"/>
</dbReference>
<dbReference type="AlphaFoldDB" id="A0A9P9A6K2"/>
<dbReference type="Pfam" id="PF05147">
    <property type="entry name" value="LANC_like"/>
    <property type="match status" value="1"/>
</dbReference>
<dbReference type="Gene3D" id="1.50.10.10">
    <property type="match status" value="1"/>
</dbReference>
<reference evidence="2" key="1">
    <citation type="journal article" date="2021" name="Nat. Commun.">
        <title>Genetic determinants of endophytism in the Arabidopsis root mycobiome.</title>
        <authorList>
            <person name="Mesny F."/>
            <person name="Miyauchi S."/>
            <person name="Thiergart T."/>
            <person name="Pickel B."/>
            <person name="Atanasova L."/>
            <person name="Karlsson M."/>
            <person name="Huettel B."/>
            <person name="Barry K.W."/>
            <person name="Haridas S."/>
            <person name="Chen C."/>
            <person name="Bauer D."/>
            <person name="Andreopoulos W."/>
            <person name="Pangilinan J."/>
            <person name="LaButti K."/>
            <person name="Riley R."/>
            <person name="Lipzen A."/>
            <person name="Clum A."/>
            <person name="Drula E."/>
            <person name="Henrissat B."/>
            <person name="Kohler A."/>
            <person name="Grigoriev I.V."/>
            <person name="Martin F.M."/>
            <person name="Hacquard S."/>
        </authorList>
    </citation>
    <scope>NUCLEOTIDE SEQUENCE</scope>
    <source>
        <strain evidence="2">MPI-SDFR-AT-0117</strain>
    </source>
</reference>
<accession>A0A9P9A6K2</accession>